<evidence type="ECO:0000313" key="4">
    <source>
        <dbReference type="Proteomes" id="UP000184263"/>
    </source>
</evidence>
<dbReference type="PANTHER" id="PTHR32494:SF5">
    <property type="entry name" value="ALLANTOATE AMIDOHYDROLASE"/>
    <property type="match status" value="1"/>
</dbReference>
<protein>
    <submittedName>
        <fullName evidence="3">Allantoate deiminase</fullName>
    </submittedName>
</protein>
<comment type="similarity">
    <text evidence="1">Belongs to the peptidase M20 family.</text>
</comment>
<dbReference type="Proteomes" id="UP000184263">
    <property type="component" value="Unassembled WGS sequence"/>
</dbReference>
<dbReference type="Gene3D" id="3.40.630.10">
    <property type="entry name" value="Zn peptidases"/>
    <property type="match status" value="1"/>
</dbReference>
<sequence>MCAGKPAGGRGNRAAQKAALACPGAVATVGRLEVQPNAVNIVADKVTLSLDLRSMEIRELEQMEQQIFQALAETAAEAGVSYAIKLSLDSQPGYMDKQLVGYLQASALEQQTAFMRMHSGAGHDALPISARVPAAMLFVPSKGGRSHCLEEWSDCRHLAAAVDVMIDTIMKINKEES</sequence>
<name>A0A1M6WYS1_SELRU</name>
<dbReference type="InterPro" id="IPR036264">
    <property type="entry name" value="Bact_exopeptidase_dim_dom"/>
</dbReference>
<dbReference type="InterPro" id="IPR002933">
    <property type="entry name" value="Peptidase_M20"/>
</dbReference>
<accession>A0A1M6WYS1</accession>
<evidence type="ECO:0000256" key="1">
    <source>
        <dbReference type="ARBA" id="ARBA00006153"/>
    </source>
</evidence>
<dbReference type="Pfam" id="PF01546">
    <property type="entry name" value="Peptidase_M20"/>
    <property type="match status" value="1"/>
</dbReference>
<dbReference type="SUPFAM" id="SSF53187">
    <property type="entry name" value="Zn-dependent exopeptidases"/>
    <property type="match status" value="1"/>
</dbReference>
<reference evidence="3 4" key="1">
    <citation type="submission" date="2016-11" db="EMBL/GenBank/DDBJ databases">
        <authorList>
            <person name="Jaros S."/>
            <person name="Januszkiewicz K."/>
            <person name="Wedrychowicz H."/>
        </authorList>
    </citation>
    <scope>NUCLEOTIDE SEQUENCE [LARGE SCALE GENOMIC DNA]</scope>
    <source>
        <strain evidence="3 4">HD4</strain>
    </source>
</reference>
<dbReference type="EMBL" id="FRBC01000029">
    <property type="protein sequence ID" value="SHK98791.1"/>
    <property type="molecule type" value="Genomic_DNA"/>
</dbReference>
<organism evidence="3 4">
    <name type="scientific">Selenomonas ruminantium</name>
    <dbReference type="NCBI Taxonomy" id="971"/>
    <lineage>
        <taxon>Bacteria</taxon>
        <taxon>Bacillati</taxon>
        <taxon>Bacillota</taxon>
        <taxon>Negativicutes</taxon>
        <taxon>Selenomonadales</taxon>
        <taxon>Selenomonadaceae</taxon>
        <taxon>Selenomonas</taxon>
    </lineage>
</organism>
<dbReference type="AlphaFoldDB" id="A0A1M6WYS1"/>
<evidence type="ECO:0000256" key="2">
    <source>
        <dbReference type="ARBA" id="ARBA00022801"/>
    </source>
</evidence>
<dbReference type="SUPFAM" id="SSF55031">
    <property type="entry name" value="Bacterial exopeptidase dimerisation domain"/>
    <property type="match status" value="1"/>
</dbReference>
<dbReference type="Gene3D" id="3.30.70.360">
    <property type="match status" value="1"/>
</dbReference>
<proteinExistence type="inferred from homology"/>
<keyword evidence="2" id="KW-0378">Hydrolase</keyword>
<dbReference type="GO" id="GO:0016813">
    <property type="term" value="F:hydrolase activity, acting on carbon-nitrogen (but not peptide) bonds, in linear amidines"/>
    <property type="evidence" value="ECO:0007669"/>
    <property type="project" value="InterPro"/>
</dbReference>
<gene>
    <name evidence="3" type="ORF">SAMN05216582_12919</name>
</gene>
<dbReference type="InterPro" id="IPR010158">
    <property type="entry name" value="Amidase_Cbmase"/>
</dbReference>
<dbReference type="PANTHER" id="PTHR32494">
    <property type="entry name" value="ALLANTOATE DEIMINASE-RELATED"/>
    <property type="match status" value="1"/>
</dbReference>
<evidence type="ECO:0000313" key="3">
    <source>
        <dbReference type="EMBL" id="SHK98791.1"/>
    </source>
</evidence>